<dbReference type="GO" id="GO:0008237">
    <property type="term" value="F:metallopeptidase activity"/>
    <property type="evidence" value="ECO:0007669"/>
    <property type="project" value="UniProtKB-KW"/>
</dbReference>
<feature type="transmembrane region" description="Helical" evidence="1">
    <location>
        <begin position="190"/>
        <end position="210"/>
    </location>
</feature>
<evidence type="ECO:0000259" key="2">
    <source>
        <dbReference type="Pfam" id="PF02517"/>
    </source>
</evidence>
<keyword evidence="3" id="KW-0378">Hydrolase</keyword>
<accession>A0ABT3CXP9</accession>
<dbReference type="PANTHER" id="PTHR36435">
    <property type="entry name" value="SLR1288 PROTEIN"/>
    <property type="match status" value="1"/>
</dbReference>
<name>A0ABT3CXP9_9BACT</name>
<keyword evidence="4" id="KW-1185">Reference proteome</keyword>
<dbReference type="EMBL" id="JAOYOD010000001">
    <property type="protein sequence ID" value="MCV9388351.1"/>
    <property type="molecule type" value="Genomic_DNA"/>
</dbReference>
<dbReference type="Pfam" id="PF02517">
    <property type="entry name" value="Rce1-like"/>
    <property type="match status" value="1"/>
</dbReference>
<evidence type="ECO:0000256" key="1">
    <source>
        <dbReference type="SAM" id="Phobius"/>
    </source>
</evidence>
<dbReference type="RefSeq" id="WP_264139211.1">
    <property type="nucleotide sequence ID" value="NZ_JAOYOD010000001.1"/>
</dbReference>
<dbReference type="PANTHER" id="PTHR36435:SF1">
    <property type="entry name" value="CAAX AMINO TERMINAL PROTEASE FAMILY PROTEIN"/>
    <property type="match status" value="1"/>
</dbReference>
<feature type="transmembrane region" description="Helical" evidence="1">
    <location>
        <begin position="106"/>
        <end position="125"/>
    </location>
</feature>
<dbReference type="Proteomes" id="UP001300692">
    <property type="component" value="Unassembled WGS sequence"/>
</dbReference>
<feature type="transmembrane region" description="Helical" evidence="1">
    <location>
        <begin position="12"/>
        <end position="38"/>
    </location>
</feature>
<keyword evidence="3" id="KW-0482">Metalloprotease</keyword>
<organism evidence="3 4">
    <name type="scientific">Reichenbachiella ulvae</name>
    <dbReference type="NCBI Taxonomy" id="2980104"/>
    <lineage>
        <taxon>Bacteria</taxon>
        <taxon>Pseudomonadati</taxon>
        <taxon>Bacteroidota</taxon>
        <taxon>Cytophagia</taxon>
        <taxon>Cytophagales</taxon>
        <taxon>Reichenbachiellaceae</taxon>
        <taxon>Reichenbachiella</taxon>
    </lineage>
</organism>
<feature type="domain" description="CAAX prenyl protease 2/Lysostaphin resistance protein A-like" evidence="2">
    <location>
        <begin position="164"/>
        <end position="251"/>
    </location>
</feature>
<dbReference type="InterPro" id="IPR003675">
    <property type="entry name" value="Rce1/LyrA-like_dom"/>
</dbReference>
<proteinExistence type="predicted"/>
<keyword evidence="1" id="KW-0812">Transmembrane</keyword>
<keyword evidence="1" id="KW-0472">Membrane</keyword>
<feature type="transmembrane region" description="Helical" evidence="1">
    <location>
        <begin position="161"/>
        <end position="178"/>
    </location>
</feature>
<sequence length="311" mass="35028">MTELLPQGKNPFLSLIILVGYALIGLFVFQFFAFVLIIPFTDMGLVEFTGAMSSITSYPELKPHLLFIQFMSSLGGFVLAPFAFIYQQEKRGLFLDFHSKQLTAPAFLLAIGVTLCFIVADSVIIEWNMNLEFPEPFQSWAKGSEEQAAELTKFLTSIDSLPYFIAVFVTVAILPAVGEELLFRGLVQKYFTVAFKNPHVAIWITAILFSAFHFQFFGFVPRMLLGALFGYLFYFSGNLLYAILGHLINNGLTVLMMYLYQEEIVNYDIENTESIPLESVGIFAILGIGLFVLYTKQFKDKRLHDGLAKGV</sequence>
<evidence type="ECO:0000313" key="4">
    <source>
        <dbReference type="Proteomes" id="UP001300692"/>
    </source>
</evidence>
<dbReference type="InterPro" id="IPR052710">
    <property type="entry name" value="CAAX_protease"/>
</dbReference>
<reference evidence="3 4" key="1">
    <citation type="submission" date="2022-10" db="EMBL/GenBank/DDBJ databases">
        <title>Comparative genomics and taxonomic characterization of three novel marine species of genus Reichenbachiella exhibiting antioxidant and polysaccharide degradation activities.</title>
        <authorList>
            <person name="Muhammad N."/>
            <person name="Lee Y.-J."/>
            <person name="Ko J."/>
            <person name="Kim S.-G."/>
        </authorList>
    </citation>
    <scope>NUCLEOTIDE SEQUENCE [LARGE SCALE GENOMIC DNA]</scope>
    <source>
        <strain evidence="3 4">ABR2-5</strain>
    </source>
</reference>
<keyword evidence="1" id="KW-1133">Transmembrane helix</keyword>
<keyword evidence="3" id="KW-0645">Protease</keyword>
<protein>
    <submittedName>
        <fullName evidence="3">CPBP family intramembrane metalloprotease</fullName>
    </submittedName>
</protein>
<feature type="transmembrane region" description="Helical" evidence="1">
    <location>
        <begin position="275"/>
        <end position="294"/>
    </location>
</feature>
<feature type="transmembrane region" description="Helical" evidence="1">
    <location>
        <begin position="66"/>
        <end position="86"/>
    </location>
</feature>
<evidence type="ECO:0000313" key="3">
    <source>
        <dbReference type="EMBL" id="MCV9388351.1"/>
    </source>
</evidence>
<comment type="caution">
    <text evidence="3">The sequence shown here is derived from an EMBL/GenBank/DDBJ whole genome shotgun (WGS) entry which is preliminary data.</text>
</comment>
<gene>
    <name evidence="3" type="ORF">N7U62_16835</name>
</gene>